<keyword evidence="2" id="KW-1185">Reference proteome</keyword>
<organism evidence="1 2">
    <name type="scientific">Cymbomonas tetramitiformis</name>
    <dbReference type="NCBI Taxonomy" id="36881"/>
    <lineage>
        <taxon>Eukaryota</taxon>
        <taxon>Viridiplantae</taxon>
        <taxon>Chlorophyta</taxon>
        <taxon>Pyramimonadophyceae</taxon>
        <taxon>Pyramimonadales</taxon>
        <taxon>Pyramimonadaceae</taxon>
        <taxon>Cymbomonas</taxon>
    </lineage>
</organism>
<proteinExistence type="predicted"/>
<dbReference type="EMBL" id="LGRX02018430">
    <property type="protein sequence ID" value="KAK3259848.1"/>
    <property type="molecule type" value="Genomic_DNA"/>
</dbReference>
<accession>A0AAE0KT83</accession>
<dbReference type="Proteomes" id="UP001190700">
    <property type="component" value="Unassembled WGS sequence"/>
</dbReference>
<evidence type="ECO:0000313" key="1">
    <source>
        <dbReference type="EMBL" id="KAK3259848.1"/>
    </source>
</evidence>
<dbReference type="AlphaFoldDB" id="A0AAE0KT83"/>
<protein>
    <submittedName>
        <fullName evidence="1">Uncharacterized protein</fullName>
    </submittedName>
</protein>
<gene>
    <name evidence="1" type="ORF">CYMTET_31171</name>
</gene>
<sequence length="110" mass="11960">MKPWGLNYIPPKHLRVPGYNYGKAEDSCEEQMARIREKINVQRKSLSNACEEPFRTTVEGSSLAASTGKTMLVSDQCGATYRVGSSSNLMAMGEPAAGIDMCSEALVVLK</sequence>
<evidence type="ECO:0000313" key="2">
    <source>
        <dbReference type="Proteomes" id="UP001190700"/>
    </source>
</evidence>
<name>A0AAE0KT83_9CHLO</name>
<reference evidence="1 2" key="1">
    <citation type="journal article" date="2015" name="Genome Biol. Evol.">
        <title>Comparative Genomics of a Bacterivorous Green Alga Reveals Evolutionary Causalities and Consequences of Phago-Mixotrophic Mode of Nutrition.</title>
        <authorList>
            <person name="Burns J.A."/>
            <person name="Paasch A."/>
            <person name="Narechania A."/>
            <person name="Kim E."/>
        </authorList>
    </citation>
    <scope>NUCLEOTIDE SEQUENCE [LARGE SCALE GENOMIC DNA]</scope>
    <source>
        <strain evidence="1 2">PLY_AMNH</strain>
    </source>
</reference>
<comment type="caution">
    <text evidence="1">The sequence shown here is derived from an EMBL/GenBank/DDBJ whole genome shotgun (WGS) entry which is preliminary data.</text>
</comment>